<feature type="domain" description="SHSP" evidence="4">
    <location>
        <begin position="36"/>
        <end position="151"/>
    </location>
</feature>
<evidence type="ECO:0000256" key="2">
    <source>
        <dbReference type="RuleBase" id="RU003616"/>
    </source>
</evidence>
<evidence type="ECO:0000256" key="1">
    <source>
        <dbReference type="PROSITE-ProRule" id="PRU00285"/>
    </source>
</evidence>
<gene>
    <name evidence="5" type="ORF">JYA64_03030</name>
</gene>
<dbReference type="EMBL" id="JAFHKS010000041">
    <property type="protein sequence ID" value="MBN3544262.1"/>
    <property type="molecule type" value="Genomic_DNA"/>
</dbReference>
<feature type="region of interest" description="Disordered" evidence="3">
    <location>
        <begin position="145"/>
        <end position="199"/>
    </location>
</feature>
<reference evidence="5 6" key="1">
    <citation type="submission" date="2021-01" db="EMBL/GenBank/DDBJ databases">
        <title>Genome Sequencing of Type Strains.</title>
        <authorList>
            <person name="Lemaire J.F."/>
            <person name="Inderbitzin P."/>
            <person name="Collins S.B."/>
            <person name="Wespe N."/>
            <person name="Knight-Connoni V."/>
        </authorList>
    </citation>
    <scope>NUCLEOTIDE SEQUENCE [LARGE SCALE GENOMIC DNA]</scope>
    <source>
        <strain evidence="5 6">DSM 14730</strain>
    </source>
</reference>
<dbReference type="RefSeq" id="WP_188404159.1">
    <property type="nucleotide sequence ID" value="NZ_BMCE01000003.1"/>
</dbReference>
<dbReference type="CDD" id="cd06464">
    <property type="entry name" value="ACD_sHsps-like"/>
    <property type="match status" value="1"/>
</dbReference>
<evidence type="ECO:0000313" key="5">
    <source>
        <dbReference type="EMBL" id="MBN3544262.1"/>
    </source>
</evidence>
<dbReference type="InterPro" id="IPR008978">
    <property type="entry name" value="HSP20-like_chaperone"/>
</dbReference>
<dbReference type="Pfam" id="PF00011">
    <property type="entry name" value="HSP20"/>
    <property type="match status" value="1"/>
</dbReference>
<dbReference type="Gene3D" id="2.60.40.790">
    <property type="match status" value="1"/>
</dbReference>
<dbReference type="PROSITE" id="PS01031">
    <property type="entry name" value="SHSP"/>
    <property type="match status" value="1"/>
</dbReference>
<comment type="caution">
    <text evidence="5">The sequence shown here is derived from an EMBL/GenBank/DDBJ whole genome shotgun (WGS) entry which is preliminary data.</text>
</comment>
<evidence type="ECO:0000313" key="6">
    <source>
        <dbReference type="Proteomes" id="UP001319060"/>
    </source>
</evidence>
<proteinExistence type="inferred from homology"/>
<keyword evidence="6" id="KW-1185">Reference proteome</keyword>
<evidence type="ECO:0000259" key="4">
    <source>
        <dbReference type="PROSITE" id="PS01031"/>
    </source>
</evidence>
<protein>
    <submittedName>
        <fullName evidence="5">Hsp20/alpha crystallin family protein</fullName>
    </submittedName>
</protein>
<comment type="similarity">
    <text evidence="1 2">Belongs to the small heat shock protein (HSP20) family.</text>
</comment>
<feature type="compositionally biased region" description="Low complexity" evidence="3">
    <location>
        <begin position="154"/>
        <end position="199"/>
    </location>
</feature>
<sequence length="199" mass="22988">MFDKGPLMPFFNNRSMDDWLKSFEKFVNKGLTQFEQYADQLSFEVDIEETPQDYRIYANLKEYQPEDIHIEVLNQGLQIKAQREEFRSMKNKRTGHFQERKTTKRTERFVQLPCMFRNEDIKAQYTNGILMIIVNKNGAGMMNPTVPIEVTNENQNSGNGTNSAGSNNNSTNRRNKSNIKNNNINNTGNPNNNGSGFET</sequence>
<evidence type="ECO:0000256" key="3">
    <source>
        <dbReference type="SAM" id="MobiDB-lite"/>
    </source>
</evidence>
<accession>A0ABS2ZAI3</accession>
<organism evidence="5 6">
    <name type="scientific">Fictibacillus barbaricus</name>
    <dbReference type="NCBI Taxonomy" id="182136"/>
    <lineage>
        <taxon>Bacteria</taxon>
        <taxon>Bacillati</taxon>
        <taxon>Bacillota</taxon>
        <taxon>Bacilli</taxon>
        <taxon>Bacillales</taxon>
        <taxon>Fictibacillaceae</taxon>
        <taxon>Fictibacillus</taxon>
    </lineage>
</organism>
<dbReference type="InterPro" id="IPR002068">
    <property type="entry name" value="A-crystallin/Hsp20_dom"/>
</dbReference>
<dbReference type="SUPFAM" id="SSF49764">
    <property type="entry name" value="HSP20-like chaperones"/>
    <property type="match status" value="1"/>
</dbReference>
<dbReference type="InterPro" id="IPR031107">
    <property type="entry name" value="Small_HSP"/>
</dbReference>
<dbReference type="Proteomes" id="UP001319060">
    <property type="component" value="Unassembled WGS sequence"/>
</dbReference>
<dbReference type="PANTHER" id="PTHR11527">
    <property type="entry name" value="HEAT-SHOCK PROTEIN 20 FAMILY MEMBER"/>
    <property type="match status" value="1"/>
</dbReference>
<name>A0ABS2ZAI3_9BACL</name>